<feature type="compositionally biased region" description="Low complexity" evidence="5">
    <location>
        <begin position="12"/>
        <end position="21"/>
    </location>
</feature>
<keyword evidence="3 6" id="KW-1133">Transmembrane helix</keyword>
<feature type="domain" description="Yip1" evidence="7">
    <location>
        <begin position="161"/>
        <end position="348"/>
    </location>
</feature>
<dbReference type="InterPro" id="IPR006977">
    <property type="entry name" value="Yip1_dom"/>
</dbReference>
<comment type="subcellular location">
    <subcellularLocation>
        <location evidence="1">Membrane</location>
        <topology evidence="1">Multi-pass membrane protein</topology>
    </subcellularLocation>
</comment>
<feature type="compositionally biased region" description="Basic and acidic residues" evidence="5">
    <location>
        <begin position="1"/>
        <end position="11"/>
    </location>
</feature>
<reference evidence="8 9" key="1">
    <citation type="submission" date="2023-08" db="EMBL/GenBank/DDBJ databases">
        <title>Genome sequence of Thermaerobacter compostii strain Ins1, a spore-forming filamentous bacterium isolated from a deep geothermal reservoir.</title>
        <authorList>
            <person name="Bregnard D."/>
            <person name="Gonzalez D."/>
            <person name="Junier P."/>
        </authorList>
    </citation>
    <scope>NUCLEOTIDE SEQUENCE [LARGE SCALE GENOMIC DNA]</scope>
    <source>
        <strain evidence="8 9">Ins1</strain>
    </source>
</reference>
<evidence type="ECO:0000256" key="4">
    <source>
        <dbReference type="ARBA" id="ARBA00023136"/>
    </source>
</evidence>
<evidence type="ECO:0000256" key="1">
    <source>
        <dbReference type="ARBA" id="ARBA00004141"/>
    </source>
</evidence>
<evidence type="ECO:0000256" key="6">
    <source>
        <dbReference type="SAM" id="Phobius"/>
    </source>
</evidence>
<feature type="transmembrane region" description="Helical" evidence="6">
    <location>
        <begin position="298"/>
        <end position="320"/>
    </location>
</feature>
<feature type="transmembrane region" description="Helical" evidence="6">
    <location>
        <begin position="229"/>
        <end position="256"/>
    </location>
</feature>
<dbReference type="RefSeq" id="WP_318750713.1">
    <property type="nucleotide sequence ID" value="NZ_CP132508.1"/>
</dbReference>
<feature type="compositionally biased region" description="Basic and acidic residues" evidence="5">
    <location>
        <begin position="109"/>
        <end position="122"/>
    </location>
</feature>
<evidence type="ECO:0000256" key="2">
    <source>
        <dbReference type="ARBA" id="ARBA00022692"/>
    </source>
</evidence>
<dbReference type="EMBL" id="CP132508">
    <property type="protein sequence ID" value="WPD19077.1"/>
    <property type="molecule type" value="Genomic_DNA"/>
</dbReference>
<keyword evidence="2 6" id="KW-0812">Transmembrane</keyword>
<feature type="transmembrane region" description="Helical" evidence="6">
    <location>
        <begin position="332"/>
        <end position="360"/>
    </location>
</feature>
<evidence type="ECO:0000313" key="8">
    <source>
        <dbReference type="EMBL" id="WPD19077.1"/>
    </source>
</evidence>
<evidence type="ECO:0000259" key="7">
    <source>
        <dbReference type="Pfam" id="PF04893"/>
    </source>
</evidence>
<dbReference type="Pfam" id="PF04893">
    <property type="entry name" value="Yip1"/>
    <property type="match status" value="1"/>
</dbReference>
<evidence type="ECO:0000313" key="9">
    <source>
        <dbReference type="Proteomes" id="UP001304683"/>
    </source>
</evidence>
<accession>A0ABZ0QNK3</accession>
<organism evidence="8 9">
    <name type="scientific">Thermaerobacter composti</name>
    <dbReference type="NCBI Taxonomy" id="554949"/>
    <lineage>
        <taxon>Bacteria</taxon>
        <taxon>Bacillati</taxon>
        <taxon>Bacillota</taxon>
        <taxon>Clostridia</taxon>
        <taxon>Eubacteriales</taxon>
        <taxon>Clostridiales Family XVII. Incertae Sedis</taxon>
        <taxon>Thermaerobacter</taxon>
    </lineage>
</organism>
<evidence type="ECO:0000256" key="5">
    <source>
        <dbReference type="SAM" id="MobiDB-lite"/>
    </source>
</evidence>
<keyword evidence="4 6" id="KW-0472">Membrane</keyword>
<protein>
    <submittedName>
        <fullName evidence="8">YIP1 family protein</fullName>
    </submittedName>
</protein>
<evidence type="ECO:0000256" key="3">
    <source>
        <dbReference type="ARBA" id="ARBA00022989"/>
    </source>
</evidence>
<feature type="region of interest" description="Disordered" evidence="5">
    <location>
        <begin position="1"/>
        <end position="150"/>
    </location>
</feature>
<feature type="transmembrane region" description="Helical" evidence="6">
    <location>
        <begin position="268"/>
        <end position="286"/>
    </location>
</feature>
<name>A0ABZ0QNK3_9FIRM</name>
<dbReference type="Proteomes" id="UP001304683">
    <property type="component" value="Chromosome"/>
</dbReference>
<feature type="transmembrane region" description="Helical" evidence="6">
    <location>
        <begin position="181"/>
        <end position="204"/>
    </location>
</feature>
<feature type="compositionally biased region" description="Basic and acidic residues" evidence="5">
    <location>
        <begin position="135"/>
        <end position="149"/>
    </location>
</feature>
<proteinExistence type="predicted"/>
<gene>
    <name evidence="8" type="ORF">Q5761_12165</name>
</gene>
<keyword evidence="9" id="KW-1185">Reference proteome</keyword>
<sequence length="362" mass="35838">MTERPHGRPDEAAGAPPGDGAAARDEPATRAGGPTPGRPADAPLAAPGDEAPPRPEAPGMPAAPATPVQGPGRATEPEGEGATTGDRQPQGDGQPAVDGGAPPTAPSRWVDEGHEGRAHPGDDDGADGDGPAAEPRPDADPGRRPEPVDAPRLGLVDWVYGVIFAPRATFARLAAMERPPLGLLVGVALVVIVASGLVQGAAVARDLAVPGVPGQDPILPADGVQGPRLALAMGVGLAGLGVATLFLGAGLLHLVADLVGGRGSGANLLAALALALLPPNLIGIPLEALTSRLDGAGGALRDLGAVAMVVWSGVLLYHALRATKRLSRTDALIVLFAPWLAVTALAAVLALAVAGLAFAVGG</sequence>